<reference evidence="8 9" key="1">
    <citation type="journal article" date="2011" name="J. Bacteriol.">
        <title>Genome of Streptococcus oralis strain Uo5.</title>
        <authorList>
            <person name="Reichmann P."/>
            <person name="Nuhn M."/>
            <person name="Denapaite D."/>
            <person name="Bruckner R."/>
            <person name="Henrich B."/>
            <person name="Maurer P."/>
            <person name="Rieger M."/>
            <person name="Klages S."/>
            <person name="Reinhard R."/>
            <person name="Hakenbeck R."/>
        </authorList>
    </citation>
    <scope>NUCLEOTIDE SEQUENCE [LARGE SCALE GENOMIC DNA]</scope>
    <source>
        <strain evidence="8 9">Uo5</strain>
    </source>
</reference>
<dbReference type="AlphaFoldDB" id="F2QG13"/>
<evidence type="ECO:0000256" key="4">
    <source>
        <dbReference type="ARBA" id="ARBA00023088"/>
    </source>
</evidence>
<dbReference type="InterPro" id="IPR019931">
    <property type="entry name" value="LPXTG_anchor"/>
</dbReference>
<evidence type="ECO:0000313" key="9">
    <source>
        <dbReference type="Proteomes" id="UP000008131"/>
    </source>
</evidence>
<dbReference type="NCBIfam" id="TIGR01167">
    <property type="entry name" value="LPXTG_anchor"/>
    <property type="match status" value="1"/>
</dbReference>
<organism evidence="8 9">
    <name type="scientific">Streptococcus oralis (strain Uo5)</name>
    <dbReference type="NCBI Taxonomy" id="927666"/>
    <lineage>
        <taxon>Bacteria</taxon>
        <taxon>Bacillati</taxon>
        <taxon>Bacillota</taxon>
        <taxon>Bacilli</taxon>
        <taxon>Lactobacillales</taxon>
        <taxon>Streptococcaceae</taxon>
        <taxon>Streptococcus</taxon>
    </lineage>
</organism>
<keyword evidence="2" id="KW-0964">Secreted</keyword>
<keyword evidence="6" id="KW-0812">Transmembrane</keyword>
<dbReference type="HOGENOM" id="CLU_005098_0_0_9"/>
<dbReference type="Pfam" id="PF05737">
    <property type="entry name" value="Collagen_bind"/>
    <property type="match status" value="1"/>
</dbReference>
<evidence type="ECO:0000256" key="3">
    <source>
        <dbReference type="ARBA" id="ARBA00022729"/>
    </source>
</evidence>
<dbReference type="NCBIfam" id="TIGR03786">
    <property type="entry name" value="strep_pil_rpt"/>
    <property type="match status" value="6"/>
</dbReference>
<dbReference type="Gene3D" id="2.60.40.3050">
    <property type="match status" value="6"/>
</dbReference>
<dbReference type="SUPFAM" id="SSF49401">
    <property type="entry name" value="Bacterial adhesins"/>
    <property type="match status" value="2"/>
</dbReference>
<protein>
    <submittedName>
        <fullName evidence="8">Cell wall surface anchor family protein</fullName>
    </submittedName>
</protein>
<feature type="transmembrane region" description="Helical" evidence="6">
    <location>
        <begin position="1021"/>
        <end position="1040"/>
    </location>
</feature>
<feature type="compositionally biased region" description="Polar residues" evidence="5">
    <location>
        <begin position="981"/>
        <end position="993"/>
    </location>
</feature>
<evidence type="ECO:0000313" key="8">
    <source>
        <dbReference type="EMBL" id="CBZ01582.1"/>
    </source>
</evidence>
<dbReference type="PROSITE" id="PS50847">
    <property type="entry name" value="GRAM_POS_ANCHORING"/>
    <property type="match status" value="1"/>
</dbReference>
<dbReference type="Gene3D" id="2.60.40.740">
    <property type="match status" value="1"/>
</dbReference>
<dbReference type="KEGG" id="sor:SOR_1935"/>
<keyword evidence="6" id="KW-0472">Membrane</keyword>
<sequence>MVKKRTSKLFHGLMALLLVVSVFLPALKVSTVVQAEELPASSYTMKTVSTINNNKLVDGAKYGEGKFYLQPTYSFPNDVTLKDGDYMVYHVPNEFKIEKDSVTELKAPDGQTTIAELTTSRADNTATVKVTNAAYFANLSENKAITALFTVVWADSVKLNTPYQIDIPGDQVYTLTRIVPDDDPTGFTKWGVQDSDDPNYVNWRIRVNRYAKSYTGVKLEDTIPEGQVLASEITGYYFTEWNKAEARPRLEAAHINVVDGNHFTITPNGDGTMDGQGLYILYKTRLTAPVDNATKKAFNDVKATTDQETFDVHGFAPLTTTEGIGSGAKSDEVEFQVKKKLEGKTLEADAFTFQLIAPDGSVTEAKNDAEGNIKFPTVKFSNEGTFKYQIKEVNDNKKGYTYDDSVLEAEVTVANVYGQKIASVKYKDSKKEFTNSYAAKEAKLQLEATKVLNGKAIEAGQFEFELKENGAVLHTVSNDANGKIQFPELKFTQEETRTFTISEKAGDVAGVEYDPNAYEVKVVVKDNGQGQLVATPDTKNITFTNVYKAKPAKPIIITATKVLNGKELEADKYEFELKEKESDKVVATAKNAADGTVTFKEIEFATAGDYTYTITEKAGSEKGVTYDTAKHEVKVKVTDNGQGQLEAAVTGDNPTFTNTYKAATTSATITATKVLEGKALEAGKYEFELKEGDKVIGTATNAADGTVTFEDITYTAAGNHTYTITEKAGSEKGVTYDTAKHEVKVAVTDNGAGQLVATVTDNNPTFTNTYKAAKTTATITAKKVLDGKALEADKYEFELKEGDEVIGTAKNAADGTVTFKDIEYKEAGDHTYTITEKAGSEAGVTYDKSTHNVTVNVTDNGAGQLVATVTDNNPTFTNTYVASSTQVPFTAKKVLNGKGKELAAGQFKFELKEGDNVIETVTNAADGTVTFKAIDFAKAGVYTYTITEVKGDDENIKYDENSYKVTVTVTDNGAGQLVTTVEGNNPTITNTYTEPKKEEPKEDPKGEQPKGDLPNTGGADFTAFSTILGLVLAALAGLVYRAKKVD</sequence>
<dbReference type="EMBL" id="FR720602">
    <property type="protein sequence ID" value="CBZ01582.1"/>
    <property type="molecule type" value="Genomic_DNA"/>
</dbReference>
<gene>
    <name evidence="8" type="ordered locus">SOR_1935</name>
</gene>
<dbReference type="Proteomes" id="UP000008131">
    <property type="component" value="Chromosome"/>
</dbReference>
<feature type="compositionally biased region" description="Basic and acidic residues" evidence="5">
    <location>
        <begin position="994"/>
        <end position="1010"/>
    </location>
</feature>
<keyword evidence="6" id="KW-1133">Transmembrane helix</keyword>
<dbReference type="InterPro" id="IPR008966">
    <property type="entry name" value="Adhesion_dom_sf"/>
</dbReference>
<feature type="region of interest" description="Disordered" evidence="5">
    <location>
        <begin position="981"/>
        <end position="1017"/>
    </location>
</feature>
<dbReference type="InterPro" id="IPR008456">
    <property type="entry name" value="Collagen-bd_dom"/>
</dbReference>
<keyword evidence="4" id="KW-0572">Peptidoglycan-anchor</keyword>
<feature type="domain" description="Gram-positive cocci surface proteins LPxTG" evidence="7">
    <location>
        <begin position="1013"/>
        <end position="1046"/>
    </location>
</feature>
<dbReference type="eggNOG" id="COG4932">
    <property type="taxonomic scope" value="Bacteria"/>
</dbReference>
<dbReference type="InterPro" id="IPR022464">
    <property type="entry name" value="Strep_pil_isopept_link"/>
</dbReference>
<evidence type="ECO:0000256" key="5">
    <source>
        <dbReference type="SAM" id="MobiDB-lite"/>
    </source>
</evidence>
<name>F2QG13_STROU</name>
<dbReference type="GO" id="GO:0005518">
    <property type="term" value="F:collagen binding"/>
    <property type="evidence" value="ECO:0007669"/>
    <property type="project" value="InterPro"/>
</dbReference>
<evidence type="ECO:0000256" key="6">
    <source>
        <dbReference type="SAM" id="Phobius"/>
    </source>
</evidence>
<evidence type="ECO:0000256" key="1">
    <source>
        <dbReference type="ARBA" id="ARBA00022512"/>
    </source>
</evidence>
<evidence type="ECO:0000259" key="7">
    <source>
        <dbReference type="PROSITE" id="PS50847"/>
    </source>
</evidence>
<dbReference type="Pfam" id="PF12892">
    <property type="entry name" value="FctA"/>
    <property type="match status" value="6"/>
</dbReference>
<accession>F2QG13</accession>
<evidence type="ECO:0000256" key="2">
    <source>
        <dbReference type="ARBA" id="ARBA00022525"/>
    </source>
</evidence>
<dbReference type="Pfam" id="PF00746">
    <property type="entry name" value="Gram_pos_anchor"/>
    <property type="match status" value="1"/>
</dbReference>
<keyword evidence="1" id="KW-0134">Cell wall</keyword>
<keyword evidence="3" id="KW-0732">Signal</keyword>
<dbReference type="InterPro" id="IPR038174">
    <property type="entry name" value="Strep_pil_link_sf"/>
</dbReference>
<proteinExistence type="predicted"/>